<gene>
    <name evidence="3" type="ORF">EOI86_12405</name>
</gene>
<dbReference type="RefSeq" id="WP_127765514.1">
    <property type="nucleotide sequence ID" value="NZ_SADE01000002.1"/>
</dbReference>
<protein>
    <recommendedName>
        <fullName evidence="5">OmpA-like domain-containing protein</fullName>
    </recommendedName>
</protein>
<reference evidence="4" key="1">
    <citation type="submission" date="2019-01" db="EMBL/GenBank/DDBJ databases">
        <title>Gri0909 isolated from a small marine red alga.</title>
        <authorList>
            <person name="Kim J."/>
            <person name="Jeong S.E."/>
            <person name="Jeon C.O."/>
        </authorList>
    </citation>
    <scope>NUCLEOTIDE SEQUENCE [LARGE SCALE GENOMIC DNA]</scope>
    <source>
        <strain evidence="4">Gri0909</strain>
    </source>
</reference>
<dbReference type="OrthoDB" id="8435006at2"/>
<evidence type="ECO:0000256" key="2">
    <source>
        <dbReference type="SAM" id="SignalP"/>
    </source>
</evidence>
<dbReference type="Proteomes" id="UP000287447">
    <property type="component" value="Unassembled WGS sequence"/>
</dbReference>
<feature type="signal peptide" evidence="2">
    <location>
        <begin position="1"/>
        <end position="21"/>
    </location>
</feature>
<keyword evidence="4" id="KW-1185">Reference proteome</keyword>
<comment type="caution">
    <text evidence="3">The sequence shown here is derived from an EMBL/GenBank/DDBJ whole genome shotgun (WGS) entry which is preliminary data.</text>
</comment>
<evidence type="ECO:0000256" key="1">
    <source>
        <dbReference type="SAM" id="MobiDB-lite"/>
    </source>
</evidence>
<evidence type="ECO:0000313" key="4">
    <source>
        <dbReference type="Proteomes" id="UP000287447"/>
    </source>
</evidence>
<feature type="compositionally biased region" description="Low complexity" evidence="1">
    <location>
        <begin position="67"/>
        <end position="78"/>
    </location>
</feature>
<sequence length="398" mass="42239">MRKISGTWKTGLLVTASVALAGCEALWPTTEAPDPVGAPTTVQAPSQPEPAPLATSEIPAPASSGYQQPAAQQSIQQQLQSQSAVASTGVTTPTIGQTFVGRKVDAMQGDLAKLEGSVGDIKARANAIMEQGRASADQYHQLVAAITARLQQGTTPGNPILVAQWNQAQSALESIAEVTPQVTVLSNDAAEHAAFGQYLLNAVQATYGLSGAVEEDHVRLRILEDKVHQAVVEVDRTLNELSQDISRQNIYVNSERQNMTTLSLAIKNGELYGSSLATQAFTQTENLARAAARATVPDASDPPLVIIRFDRPNVQYQQALFNAVSQALSRKPNATFDLLAVSPAQGNAANIALNNSAAKRNAEDVLRTLTDMGISSSRVQLLTTTDAVANNEVHVFVR</sequence>
<proteinExistence type="predicted"/>
<feature type="region of interest" description="Disordered" evidence="1">
    <location>
        <begin position="29"/>
        <end position="78"/>
    </location>
</feature>
<name>A0A3S3UNC9_9PROT</name>
<accession>A0A3S3UNC9</accession>
<feature type="chain" id="PRO_5018720130" description="OmpA-like domain-containing protein" evidence="2">
    <location>
        <begin position="22"/>
        <end position="398"/>
    </location>
</feature>
<dbReference type="EMBL" id="SADE01000002">
    <property type="protein sequence ID" value="RVU36038.1"/>
    <property type="molecule type" value="Genomic_DNA"/>
</dbReference>
<keyword evidence="2" id="KW-0732">Signal</keyword>
<dbReference type="AlphaFoldDB" id="A0A3S3UNC9"/>
<evidence type="ECO:0008006" key="5">
    <source>
        <dbReference type="Google" id="ProtNLM"/>
    </source>
</evidence>
<dbReference type="PROSITE" id="PS51257">
    <property type="entry name" value="PROKAR_LIPOPROTEIN"/>
    <property type="match status" value="1"/>
</dbReference>
<evidence type="ECO:0000313" key="3">
    <source>
        <dbReference type="EMBL" id="RVU36038.1"/>
    </source>
</evidence>
<organism evidence="3 4">
    <name type="scientific">Hwanghaeella grinnelliae</name>
    <dbReference type="NCBI Taxonomy" id="2500179"/>
    <lineage>
        <taxon>Bacteria</taxon>
        <taxon>Pseudomonadati</taxon>
        <taxon>Pseudomonadota</taxon>
        <taxon>Alphaproteobacteria</taxon>
        <taxon>Rhodospirillales</taxon>
        <taxon>Rhodospirillaceae</taxon>
        <taxon>Hwanghaeella</taxon>
    </lineage>
</organism>